<dbReference type="AlphaFoldDB" id="A0A561BZ50"/>
<dbReference type="EC" id="2.3.1.-" evidence="4"/>
<evidence type="ECO:0000256" key="3">
    <source>
        <dbReference type="ARBA" id="ARBA00023315"/>
    </source>
</evidence>
<dbReference type="GO" id="GO:0046677">
    <property type="term" value="P:response to antibiotic"/>
    <property type="evidence" value="ECO:0007669"/>
    <property type="project" value="UniProtKB-KW"/>
</dbReference>
<dbReference type="InterPro" id="IPR003679">
    <property type="entry name" value="Amioglycoside_AcTrfase"/>
</dbReference>
<evidence type="ECO:0000256" key="1">
    <source>
        <dbReference type="ARBA" id="ARBA00006383"/>
    </source>
</evidence>
<comment type="similarity">
    <text evidence="1 4">Belongs to the antibiotic N-acetyltransferase family.</text>
</comment>
<evidence type="ECO:0000256" key="2">
    <source>
        <dbReference type="ARBA" id="ARBA00022679"/>
    </source>
</evidence>
<keyword evidence="2 4" id="KW-0808">Transferase</keyword>
<comment type="catalytic activity">
    <reaction evidence="4">
        <text>a 2-deoxystreptamine antibiotic + acetyl-CoA = an N(3)-acetyl-2-deoxystreptamine antibiotic + CoA + H(+)</text>
        <dbReference type="Rhea" id="RHEA:12665"/>
        <dbReference type="ChEBI" id="CHEBI:15378"/>
        <dbReference type="ChEBI" id="CHEBI:57287"/>
        <dbReference type="ChEBI" id="CHEBI:57288"/>
        <dbReference type="ChEBI" id="CHEBI:57921"/>
        <dbReference type="ChEBI" id="CHEBI:77452"/>
        <dbReference type="EC" id="2.3.1.81"/>
    </reaction>
</comment>
<evidence type="ECO:0000313" key="5">
    <source>
        <dbReference type="EMBL" id="TWD84087.1"/>
    </source>
</evidence>
<comment type="caution">
    <text evidence="5">The sequence shown here is derived from an EMBL/GenBank/DDBJ whole genome shotgun (WGS) entry which is preliminary data.</text>
</comment>
<reference evidence="5 6" key="1">
    <citation type="submission" date="2019-06" db="EMBL/GenBank/DDBJ databases">
        <title>Sequencing the genomes of 1000 actinobacteria strains.</title>
        <authorList>
            <person name="Klenk H.-P."/>
        </authorList>
    </citation>
    <scope>NUCLEOTIDE SEQUENCE [LARGE SCALE GENOMIC DNA]</scope>
    <source>
        <strain evidence="5 6">DSM 24683</strain>
    </source>
</reference>
<dbReference type="SUPFAM" id="SSF110710">
    <property type="entry name" value="TTHA0583/YokD-like"/>
    <property type="match status" value="1"/>
</dbReference>
<dbReference type="InterPro" id="IPR028345">
    <property type="entry name" value="Antibiotic_NAT-like"/>
</dbReference>
<organism evidence="5 6">
    <name type="scientific">Kribbella amoyensis</name>
    <dbReference type="NCBI Taxonomy" id="996641"/>
    <lineage>
        <taxon>Bacteria</taxon>
        <taxon>Bacillati</taxon>
        <taxon>Actinomycetota</taxon>
        <taxon>Actinomycetes</taxon>
        <taxon>Propionibacteriales</taxon>
        <taxon>Kribbellaceae</taxon>
        <taxon>Kribbella</taxon>
    </lineage>
</organism>
<protein>
    <recommendedName>
        <fullName evidence="4">Aminoglycoside N(3)-acetyltransferase</fullName>
        <ecNumber evidence="4">2.3.1.-</ecNumber>
    </recommendedName>
</protein>
<dbReference type="Proteomes" id="UP000318380">
    <property type="component" value="Unassembled WGS sequence"/>
</dbReference>
<accession>A0A561BZ50</accession>
<sequence>MGAGRVVSEAEIAEGLRSLGLTSASSVLVHASLRSFGEVEGGAEAVCRALVETCGTVMMVAGTWDHTGLPAPPGLVRPDNAYYNADTWADFDDALAAAVPFSSDLPVDRWLGTIAETLRLGYAHERGTHPLFAFLAVGGHARRLIDAQRVDWPLGPIEALAELRGHVLLLGVDHTSNTTIHLAEQHLGRSRFHRYAKSGAGSWMELPNVSGESHKFDEIEPDLRPFTTEVVIGECRARLIAVEDVLTCTTTLITKDPAALLCTEQGCRCTAALAQYVHSSRR</sequence>
<dbReference type="RefSeq" id="WP_238335062.1">
    <property type="nucleotide sequence ID" value="NZ_VIVK01000001.1"/>
</dbReference>
<evidence type="ECO:0000313" key="6">
    <source>
        <dbReference type="Proteomes" id="UP000318380"/>
    </source>
</evidence>
<dbReference type="PANTHER" id="PTHR11104">
    <property type="entry name" value="AMINOGLYCOSIDE N3-ACETYLTRANSFERASE"/>
    <property type="match status" value="1"/>
</dbReference>
<dbReference type="GO" id="GO:0046353">
    <property type="term" value="F:aminoglycoside 3-N-acetyltransferase activity"/>
    <property type="evidence" value="ECO:0007669"/>
    <property type="project" value="UniProtKB-EC"/>
</dbReference>
<name>A0A561BZ50_9ACTN</name>
<dbReference type="EMBL" id="VIVK01000001">
    <property type="protein sequence ID" value="TWD84087.1"/>
    <property type="molecule type" value="Genomic_DNA"/>
</dbReference>
<dbReference type="PANTHER" id="PTHR11104:SF0">
    <property type="entry name" value="SPBETA PROPHAGE-DERIVED AMINOGLYCOSIDE N(3')-ACETYLTRANSFERASE-LIKE PROTEIN YOKD"/>
    <property type="match status" value="1"/>
</dbReference>
<keyword evidence="4" id="KW-0046">Antibiotic resistance</keyword>
<evidence type="ECO:0000256" key="4">
    <source>
        <dbReference type="RuleBase" id="RU365031"/>
    </source>
</evidence>
<keyword evidence="3 4" id="KW-0012">Acyltransferase</keyword>
<keyword evidence="6" id="KW-1185">Reference proteome</keyword>
<gene>
    <name evidence="5" type="ORF">FB561_5261</name>
</gene>
<dbReference type="Pfam" id="PF02522">
    <property type="entry name" value="Antibiotic_NAT"/>
    <property type="match status" value="1"/>
</dbReference>
<proteinExistence type="inferred from homology"/>